<organism evidence="6 7">
    <name type="scientific">Ceratodon purpureus</name>
    <name type="common">Fire moss</name>
    <name type="synonym">Dicranum purpureum</name>
    <dbReference type="NCBI Taxonomy" id="3225"/>
    <lineage>
        <taxon>Eukaryota</taxon>
        <taxon>Viridiplantae</taxon>
        <taxon>Streptophyta</taxon>
        <taxon>Embryophyta</taxon>
        <taxon>Bryophyta</taxon>
        <taxon>Bryophytina</taxon>
        <taxon>Bryopsida</taxon>
        <taxon>Dicranidae</taxon>
        <taxon>Pseudoditrichales</taxon>
        <taxon>Ditrichaceae</taxon>
        <taxon>Ceratodon</taxon>
    </lineage>
</organism>
<dbReference type="PANTHER" id="PTHR22753:SF14">
    <property type="entry name" value="MONOACYLGLYCEROL_DIACYLGLYCEROL O-ACYLTRANSFERASE"/>
    <property type="match status" value="1"/>
</dbReference>
<comment type="similarity">
    <text evidence="1">Belongs to the diacylglycerol acyltransferase family.</text>
</comment>
<dbReference type="PANTHER" id="PTHR22753">
    <property type="entry name" value="TRANSMEMBRANE PROTEIN 68"/>
    <property type="match status" value="1"/>
</dbReference>
<dbReference type="EMBL" id="CM026423">
    <property type="protein sequence ID" value="KAG0581784.1"/>
    <property type="molecule type" value="Genomic_DNA"/>
</dbReference>
<dbReference type="CDD" id="cd07987">
    <property type="entry name" value="LPLAT_MGAT-like"/>
    <property type="match status" value="1"/>
</dbReference>
<sequence>MAKLVMNPVLTSSGVELSKRFLGTKLSPNGNTSSASASPPDTPKISYPSISCSETRGRRQRRAAVAVEKETKVGQVDEEVQNGSRNGAANGAAAGASKIRDTILEKPNNFSVYDYSDPPGPRSVHNYMEQVPEFLTDDGGPPRWFSPVVPAPPADAPNLFFLPGMDGTGLGLILHYESLGRLFNMQCLHIPVRDRTPFTDLLKIAEEAVLTEHARRPNVPIYLIGDSFGGSLSLAVAARNPKIDLVLVLANPATSFDRSQLQPLFPLLQATPSQLFGVVPYLLSFIMGDPIKMAEAKVKMNASPAERSLQLRESLLTLLPTLPTLADVVPKDALLWKLKLLHSAALYTNSRLHAVRAQVLILASGKDQMLPSADEARRLKQILPNCRTRYFKDSGHTLLLEGGLNLASVIQGTGIYRRGRNQDVVSDFVVPTQDEFDAAYNKNAKLIWQATSPVFFSTTDSGEVELGLQNIPNDRPVLFVGNHMYFGLDMTIIIYKVFKERGLMVRGLAHPVLFETKWEEDLQESSMSDLYRNFGAVPVSGKTMFKLLKTGYSTLLYPGGAREALHRKGEAHKLFWPERSEFVRMAARFGCTIIPVSTVGEDEILNIIFDLNDIRRIPNLEEKVSIPAINLRGDLADEVADQPIHFPFATPKLTPGRMYVKFGKPIITAGREKELQKDKKEAQAVYKHVQGEVERGFEYLLWKRQEDPYREFGPRILYEQTAGGDKQAPTFKP</sequence>
<dbReference type="AlphaFoldDB" id="A0A8T0IDF4"/>
<proteinExistence type="inferred from homology"/>
<dbReference type="Proteomes" id="UP000822688">
    <property type="component" value="Chromosome 3"/>
</dbReference>
<dbReference type="SUPFAM" id="SSF69593">
    <property type="entry name" value="Glycerol-3-phosphate (1)-acyltransferase"/>
    <property type="match status" value="1"/>
</dbReference>
<keyword evidence="7" id="KW-1185">Reference proteome</keyword>
<dbReference type="InterPro" id="IPR029058">
    <property type="entry name" value="AB_hydrolase_fold"/>
</dbReference>
<evidence type="ECO:0000313" key="6">
    <source>
        <dbReference type="EMBL" id="KAG0581784.1"/>
    </source>
</evidence>
<protein>
    <recommendedName>
        <fullName evidence="5">Serine aminopeptidase S33 domain-containing protein</fullName>
    </recommendedName>
</protein>
<dbReference type="Gene3D" id="3.40.50.1820">
    <property type="entry name" value="alpha/beta hydrolase"/>
    <property type="match status" value="1"/>
</dbReference>
<dbReference type="InterPro" id="IPR007130">
    <property type="entry name" value="DAGAT"/>
</dbReference>
<dbReference type="InterPro" id="IPR022742">
    <property type="entry name" value="Hydrolase_4"/>
</dbReference>
<evidence type="ECO:0000256" key="3">
    <source>
        <dbReference type="ARBA" id="ARBA00023315"/>
    </source>
</evidence>
<dbReference type="GO" id="GO:0004144">
    <property type="term" value="F:diacylglycerol O-acyltransferase activity"/>
    <property type="evidence" value="ECO:0007669"/>
    <property type="project" value="UniProtKB-ARBA"/>
</dbReference>
<dbReference type="SUPFAM" id="SSF53474">
    <property type="entry name" value="alpha/beta-Hydrolases"/>
    <property type="match status" value="1"/>
</dbReference>
<dbReference type="GO" id="GO:0019432">
    <property type="term" value="P:triglyceride biosynthetic process"/>
    <property type="evidence" value="ECO:0007669"/>
    <property type="project" value="UniProtKB-ARBA"/>
</dbReference>
<keyword evidence="2" id="KW-0808">Transferase</keyword>
<evidence type="ECO:0000313" key="7">
    <source>
        <dbReference type="Proteomes" id="UP000822688"/>
    </source>
</evidence>
<dbReference type="GO" id="GO:0016020">
    <property type="term" value="C:membrane"/>
    <property type="evidence" value="ECO:0007669"/>
    <property type="project" value="TreeGrafter"/>
</dbReference>
<gene>
    <name evidence="6" type="ORF">KC19_3G009000</name>
</gene>
<feature type="region of interest" description="Disordered" evidence="4">
    <location>
        <begin position="24"/>
        <end position="61"/>
    </location>
</feature>
<feature type="domain" description="Serine aminopeptidase S33" evidence="5">
    <location>
        <begin position="210"/>
        <end position="401"/>
    </location>
</feature>
<reference evidence="6" key="1">
    <citation type="submission" date="2020-06" db="EMBL/GenBank/DDBJ databases">
        <title>WGS assembly of Ceratodon purpureus strain R40.</title>
        <authorList>
            <person name="Carey S.B."/>
            <person name="Jenkins J."/>
            <person name="Shu S."/>
            <person name="Lovell J.T."/>
            <person name="Sreedasyam A."/>
            <person name="Maumus F."/>
            <person name="Tiley G.P."/>
            <person name="Fernandez-Pozo N."/>
            <person name="Barry K."/>
            <person name="Chen C."/>
            <person name="Wang M."/>
            <person name="Lipzen A."/>
            <person name="Daum C."/>
            <person name="Saski C.A."/>
            <person name="Payton A.C."/>
            <person name="Mcbreen J.C."/>
            <person name="Conrad R.E."/>
            <person name="Kollar L.M."/>
            <person name="Olsson S."/>
            <person name="Huttunen S."/>
            <person name="Landis J.B."/>
            <person name="Wickett N.J."/>
            <person name="Johnson M.G."/>
            <person name="Rensing S.A."/>
            <person name="Grimwood J."/>
            <person name="Schmutz J."/>
            <person name="Mcdaniel S.F."/>
        </authorList>
    </citation>
    <scope>NUCLEOTIDE SEQUENCE</scope>
    <source>
        <strain evidence="6">R40</strain>
    </source>
</reference>
<name>A0A8T0IDF4_CERPU</name>
<keyword evidence="3" id="KW-0012">Acyltransferase</keyword>
<evidence type="ECO:0000256" key="2">
    <source>
        <dbReference type="ARBA" id="ARBA00022679"/>
    </source>
</evidence>
<comment type="caution">
    <text evidence="6">The sequence shown here is derived from an EMBL/GenBank/DDBJ whole genome shotgun (WGS) entry which is preliminary data.</text>
</comment>
<dbReference type="Pfam" id="PF03982">
    <property type="entry name" value="DAGAT"/>
    <property type="match status" value="1"/>
</dbReference>
<accession>A0A8T0IDF4</accession>
<evidence type="ECO:0000256" key="1">
    <source>
        <dbReference type="ARBA" id="ARBA00005420"/>
    </source>
</evidence>
<dbReference type="Pfam" id="PF12146">
    <property type="entry name" value="Hydrolase_4"/>
    <property type="match status" value="1"/>
</dbReference>
<evidence type="ECO:0000259" key="5">
    <source>
        <dbReference type="Pfam" id="PF12146"/>
    </source>
</evidence>
<evidence type="ECO:0000256" key="4">
    <source>
        <dbReference type="SAM" id="MobiDB-lite"/>
    </source>
</evidence>